<protein>
    <submittedName>
        <fullName evidence="2">Carboxymuconolactone decarboxylase family protein</fullName>
    </submittedName>
</protein>
<dbReference type="AlphaFoldDB" id="A0A6L7I062"/>
<dbReference type="RefSeq" id="WP_160797453.1">
    <property type="nucleotide sequence ID" value="NZ_WRPA01000013.1"/>
</dbReference>
<organism evidence="2 3">
    <name type="scientific">Shewanella insulae</name>
    <dbReference type="NCBI Taxonomy" id="2681496"/>
    <lineage>
        <taxon>Bacteria</taxon>
        <taxon>Pseudomonadati</taxon>
        <taxon>Pseudomonadota</taxon>
        <taxon>Gammaproteobacteria</taxon>
        <taxon>Alteromonadales</taxon>
        <taxon>Shewanellaceae</taxon>
        <taxon>Shewanella</taxon>
    </lineage>
</organism>
<keyword evidence="3" id="KW-1185">Reference proteome</keyword>
<dbReference type="InterPro" id="IPR029032">
    <property type="entry name" value="AhpD-like"/>
</dbReference>
<gene>
    <name evidence="2" type="ORF">GNT65_14635</name>
</gene>
<dbReference type="Gene3D" id="1.20.1290.10">
    <property type="entry name" value="AhpD-like"/>
    <property type="match status" value="1"/>
</dbReference>
<dbReference type="EMBL" id="WRPA01000013">
    <property type="protein sequence ID" value="MXR69896.1"/>
    <property type="molecule type" value="Genomic_DNA"/>
</dbReference>
<dbReference type="Proteomes" id="UP000474778">
    <property type="component" value="Unassembled WGS sequence"/>
</dbReference>
<feature type="domain" description="Carboxymuconolactone decarboxylase-like" evidence="1">
    <location>
        <begin position="17"/>
        <end position="101"/>
    </location>
</feature>
<dbReference type="GO" id="GO:0051920">
    <property type="term" value="F:peroxiredoxin activity"/>
    <property type="evidence" value="ECO:0007669"/>
    <property type="project" value="InterPro"/>
</dbReference>
<evidence type="ECO:0000259" key="1">
    <source>
        <dbReference type="Pfam" id="PF02627"/>
    </source>
</evidence>
<proteinExistence type="predicted"/>
<accession>A0A6L7I062</accession>
<reference evidence="2 3" key="1">
    <citation type="submission" date="2019-12" db="EMBL/GenBank/DDBJ databases">
        <title>Shewanella insulae sp. nov., isolated from a tidal flat.</title>
        <authorList>
            <person name="Yoon J.-H."/>
        </authorList>
    </citation>
    <scope>NUCLEOTIDE SEQUENCE [LARGE SCALE GENOMIC DNA]</scope>
    <source>
        <strain evidence="2 3">JBTF-M18</strain>
    </source>
</reference>
<dbReference type="SUPFAM" id="SSF69118">
    <property type="entry name" value="AhpD-like"/>
    <property type="match status" value="1"/>
</dbReference>
<evidence type="ECO:0000313" key="3">
    <source>
        <dbReference type="Proteomes" id="UP000474778"/>
    </source>
</evidence>
<dbReference type="InterPro" id="IPR003779">
    <property type="entry name" value="CMD-like"/>
</dbReference>
<evidence type="ECO:0000313" key="2">
    <source>
        <dbReference type="EMBL" id="MXR69896.1"/>
    </source>
</evidence>
<dbReference type="InterPro" id="IPR052512">
    <property type="entry name" value="4CMD/NDH-1_regulator"/>
</dbReference>
<dbReference type="PANTHER" id="PTHR33570">
    <property type="entry name" value="4-CARBOXYMUCONOLACTONE DECARBOXYLASE FAMILY PROTEIN"/>
    <property type="match status" value="1"/>
</dbReference>
<dbReference type="Pfam" id="PF02627">
    <property type="entry name" value="CMD"/>
    <property type="match status" value="1"/>
</dbReference>
<dbReference type="PANTHER" id="PTHR33570:SF9">
    <property type="entry name" value="BLL4600 PROTEIN"/>
    <property type="match status" value="1"/>
</dbReference>
<sequence>MSKTPGVAQQIFGEFAPKLAQLTDEVLFGPVWGGDELSQRDRSLITVAALITQHRPDQLRFHLAKARENGLTERELIEVITQLAFYVGWPSSMTAIQVAQEVFAES</sequence>
<name>A0A6L7I062_9GAMM</name>
<comment type="caution">
    <text evidence="2">The sequence shown here is derived from an EMBL/GenBank/DDBJ whole genome shotgun (WGS) entry which is preliminary data.</text>
</comment>